<dbReference type="AlphaFoldDB" id="A0A6M4HE53"/>
<keyword evidence="1" id="KW-0812">Transmembrane</keyword>
<dbReference type="FunCoup" id="A0A6M4HE53">
    <property type="interactions" value="39"/>
</dbReference>
<dbReference type="Proteomes" id="UP000503096">
    <property type="component" value="Chromosome"/>
</dbReference>
<evidence type="ECO:0000313" key="3">
    <source>
        <dbReference type="Proteomes" id="UP000503096"/>
    </source>
</evidence>
<feature type="transmembrane region" description="Helical" evidence="1">
    <location>
        <begin position="86"/>
        <end position="108"/>
    </location>
</feature>
<dbReference type="RefSeq" id="WP_171165396.1">
    <property type="nucleotide sequence ID" value="NZ_CP053073.1"/>
</dbReference>
<keyword evidence="1" id="KW-0472">Membrane</keyword>
<organism evidence="2 3">
    <name type="scientific">Usitatibacter palustris</name>
    <dbReference type="NCBI Taxonomy" id="2732487"/>
    <lineage>
        <taxon>Bacteria</taxon>
        <taxon>Pseudomonadati</taxon>
        <taxon>Pseudomonadota</taxon>
        <taxon>Betaproteobacteria</taxon>
        <taxon>Nitrosomonadales</taxon>
        <taxon>Usitatibacteraceae</taxon>
        <taxon>Usitatibacter</taxon>
    </lineage>
</organism>
<dbReference type="InParanoid" id="A0A6M4HE53"/>
<dbReference type="PANTHER" id="PTHR42709">
    <property type="entry name" value="ALKALINE PHOSPHATASE LIKE PROTEIN"/>
    <property type="match status" value="1"/>
</dbReference>
<reference evidence="2 3" key="1">
    <citation type="submission" date="2020-04" db="EMBL/GenBank/DDBJ databases">
        <title>Usitatibacter rugosus gen. nov., sp. nov. and Usitatibacter palustris sp. nov., novel members of Usitatibacteraceae fam. nov. within the order Nitrosomonadales isolated from soil.</title>
        <authorList>
            <person name="Huber K.J."/>
            <person name="Neumann-Schaal M."/>
            <person name="Geppert A."/>
            <person name="Luckner M."/>
            <person name="Wanner G."/>
            <person name="Overmann J."/>
        </authorList>
    </citation>
    <scope>NUCLEOTIDE SEQUENCE [LARGE SCALE GENOMIC DNA]</scope>
    <source>
        <strain evidence="2 3">Swamp67</strain>
    </source>
</reference>
<keyword evidence="1" id="KW-1133">Transmembrane helix</keyword>
<dbReference type="PANTHER" id="PTHR42709:SF4">
    <property type="entry name" value="INNER MEMBRANE PROTEIN YQAA"/>
    <property type="match status" value="1"/>
</dbReference>
<feature type="transmembrane region" description="Helical" evidence="1">
    <location>
        <begin position="42"/>
        <end position="65"/>
    </location>
</feature>
<evidence type="ECO:0000256" key="1">
    <source>
        <dbReference type="SAM" id="Phobius"/>
    </source>
</evidence>
<protein>
    <submittedName>
        <fullName evidence="2">Inner membrane protein YqaA</fullName>
    </submittedName>
</protein>
<feature type="transmembrane region" description="Helical" evidence="1">
    <location>
        <begin position="12"/>
        <end position="36"/>
    </location>
</feature>
<proteinExistence type="predicted"/>
<name>A0A6M4HE53_9PROT</name>
<accession>A0A6M4HE53</accession>
<gene>
    <name evidence="2" type="primary">yqaA</name>
    <name evidence="2" type="ORF">DSM104440_03730</name>
</gene>
<dbReference type="InterPro" id="IPR051311">
    <property type="entry name" value="DedA_domain"/>
</dbReference>
<keyword evidence="3" id="KW-1185">Reference proteome</keyword>
<dbReference type="KEGG" id="upl:DSM104440_03730"/>
<evidence type="ECO:0000313" key="2">
    <source>
        <dbReference type="EMBL" id="QJR16894.1"/>
    </source>
</evidence>
<dbReference type="EMBL" id="CP053073">
    <property type="protein sequence ID" value="QJR16894.1"/>
    <property type="molecule type" value="Genomic_DNA"/>
</dbReference>
<sequence length="137" mass="14273">MPDWSADTGLASLFISAFVSATILPGNSEIVLVAVLKSFPGSAATAVLVATLGNTLGGFTTYLLGRLVPKRLPKGRALAWVERYGAAALLLSWVPLIGDALCAAAGWLRVSWGWSLAAMALGKFARYVLIAQAVALV</sequence>